<feature type="transmembrane region" description="Helical" evidence="1">
    <location>
        <begin position="16"/>
        <end position="34"/>
    </location>
</feature>
<keyword evidence="1" id="KW-0812">Transmembrane</keyword>
<sequence>MASTDARIQRSSVTTFVYPLLIFISFSIVSSKLGRGGSGSSESLVPPLIRYDQLSSTGSFCDQRSAEGHVANVPSARPSHAHRPEQSCYWVHILLNANPSILRI</sequence>
<dbReference type="Proteomes" id="UP000272025">
    <property type="component" value="Unassembled WGS sequence"/>
</dbReference>
<keyword evidence="1" id="KW-0472">Membrane</keyword>
<keyword evidence="3" id="KW-1185">Reference proteome</keyword>
<accession>A0A3N2PUY2</accession>
<name>A0A3N2PUY2_SODAK</name>
<reference evidence="2 3" key="1">
    <citation type="journal article" date="2018" name="Mol. Ecol.">
        <title>The obligate alkalophilic soda-lake fungus Sodiomyces alkalinus has shifted to a protein diet.</title>
        <authorList>
            <person name="Grum-Grzhimaylo A.A."/>
            <person name="Falkoski D.L."/>
            <person name="van den Heuvel J."/>
            <person name="Valero-Jimenez C.A."/>
            <person name="Min B."/>
            <person name="Choi I.G."/>
            <person name="Lipzen A."/>
            <person name="Daum C.G."/>
            <person name="Aanen D.K."/>
            <person name="Tsang A."/>
            <person name="Henrissat B."/>
            <person name="Bilanenko E.N."/>
            <person name="de Vries R.P."/>
            <person name="van Kan J.A.L."/>
            <person name="Grigoriev I.V."/>
            <person name="Debets A.J.M."/>
        </authorList>
    </citation>
    <scope>NUCLEOTIDE SEQUENCE [LARGE SCALE GENOMIC DNA]</scope>
    <source>
        <strain evidence="2 3">F11</strain>
    </source>
</reference>
<gene>
    <name evidence="2" type="ORF">SODALDRAFT_324670</name>
</gene>
<dbReference type="GeneID" id="39578389"/>
<dbReference type="AlphaFoldDB" id="A0A3N2PUY2"/>
<evidence type="ECO:0000313" key="2">
    <source>
        <dbReference type="EMBL" id="ROT38288.1"/>
    </source>
</evidence>
<organism evidence="2 3">
    <name type="scientific">Sodiomyces alkalinus (strain CBS 110278 / VKM F-3762 / F11)</name>
    <name type="common">Alkaliphilic filamentous fungus</name>
    <dbReference type="NCBI Taxonomy" id="1314773"/>
    <lineage>
        <taxon>Eukaryota</taxon>
        <taxon>Fungi</taxon>
        <taxon>Dikarya</taxon>
        <taxon>Ascomycota</taxon>
        <taxon>Pezizomycotina</taxon>
        <taxon>Sordariomycetes</taxon>
        <taxon>Hypocreomycetidae</taxon>
        <taxon>Glomerellales</taxon>
        <taxon>Plectosphaerellaceae</taxon>
        <taxon>Sodiomyces</taxon>
    </lineage>
</organism>
<protein>
    <submittedName>
        <fullName evidence="2">Uncharacterized protein</fullName>
    </submittedName>
</protein>
<dbReference type="EMBL" id="ML119056">
    <property type="protein sequence ID" value="ROT38288.1"/>
    <property type="molecule type" value="Genomic_DNA"/>
</dbReference>
<keyword evidence="1" id="KW-1133">Transmembrane helix</keyword>
<proteinExistence type="predicted"/>
<dbReference type="RefSeq" id="XP_028466094.1">
    <property type="nucleotide sequence ID" value="XM_028609911.1"/>
</dbReference>
<evidence type="ECO:0000256" key="1">
    <source>
        <dbReference type="SAM" id="Phobius"/>
    </source>
</evidence>
<evidence type="ECO:0000313" key="3">
    <source>
        <dbReference type="Proteomes" id="UP000272025"/>
    </source>
</evidence>